<gene>
    <name evidence="2" type="ORF">R9X50_00689600</name>
</gene>
<accession>A0AAQ3MAM4</accession>
<dbReference type="Proteomes" id="UP001303373">
    <property type="component" value="Chromosome 12"/>
</dbReference>
<sequence>MSNQYSPPSGPPPGHGTSNPWQDEPSNNPYQQPGNNNPFHQSQAPQQQNQGFGNQIQQHEGYEAPRGPPPRRVETFDETSFIPADERGEQREALEHFEMNKGGQEDSTDRDVATLQREFPDLDGSLIAALYGDSKSLSGTREVLGELAGGN</sequence>
<feature type="compositionally biased region" description="Basic and acidic residues" evidence="1">
    <location>
        <begin position="84"/>
        <end position="110"/>
    </location>
</feature>
<organism evidence="2 3">
    <name type="scientific">Acrodontium crateriforme</name>
    <dbReference type="NCBI Taxonomy" id="150365"/>
    <lineage>
        <taxon>Eukaryota</taxon>
        <taxon>Fungi</taxon>
        <taxon>Dikarya</taxon>
        <taxon>Ascomycota</taxon>
        <taxon>Pezizomycotina</taxon>
        <taxon>Dothideomycetes</taxon>
        <taxon>Dothideomycetidae</taxon>
        <taxon>Mycosphaerellales</taxon>
        <taxon>Teratosphaeriaceae</taxon>
        <taxon>Acrodontium</taxon>
    </lineage>
</organism>
<evidence type="ECO:0008006" key="4">
    <source>
        <dbReference type="Google" id="ProtNLM"/>
    </source>
</evidence>
<evidence type="ECO:0000256" key="1">
    <source>
        <dbReference type="SAM" id="MobiDB-lite"/>
    </source>
</evidence>
<evidence type="ECO:0000313" key="3">
    <source>
        <dbReference type="Proteomes" id="UP001303373"/>
    </source>
</evidence>
<name>A0AAQ3MAM4_9PEZI</name>
<proteinExistence type="predicted"/>
<feature type="compositionally biased region" description="Low complexity" evidence="1">
    <location>
        <begin position="15"/>
        <end position="59"/>
    </location>
</feature>
<protein>
    <recommendedName>
        <fullName evidence="4">CUE domain-containing protein</fullName>
    </recommendedName>
</protein>
<reference evidence="2 3" key="1">
    <citation type="submission" date="2023-11" db="EMBL/GenBank/DDBJ databases">
        <title>An acidophilic fungus is an integral part of prey digestion in a carnivorous sundew plant.</title>
        <authorList>
            <person name="Tsai I.J."/>
        </authorList>
    </citation>
    <scope>NUCLEOTIDE SEQUENCE [LARGE SCALE GENOMIC DNA]</scope>
    <source>
        <strain evidence="2">169a</strain>
    </source>
</reference>
<dbReference type="AlphaFoldDB" id="A0AAQ3MAM4"/>
<keyword evidence="3" id="KW-1185">Reference proteome</keyword>
<evidence type="ECO:0000313" key="2">
    <source>
        <dbReference type="EMBL" id="WPH04012.1"/>
    </source>
</evidence>
<dbReference type="EMBL" id="CP138591">
    <property type="protein sequence ID" value="WPH04012.1"/>
    <property type="molecule type" value="Genomic_DNA"/>
</dbReference>
<feature type="region of interest" description="Disordered" evidence="1">
    <location>
        <begin position="1"/>
        <end position="110"/>
    </location>
</feature>